<dbReference type="Pfam" id="PF09981">
    <property type="entry name" value="DUF2218"/>
    <property type="match status" value="1"/>
</dbReference>
<keyword evidence="2" id="KW-1185">Reference proteome</keyword>
<reference evidence="1 2" key="1">
    <citation type="submission" date="2019-01" db="EMBL/GenBank/DDBJ databases">
        <authorList>
            <person name="Chen W.-M."/>
        </authorList>
    </citation>
    <scope>NUCLEOTIDE SEQUENCE [LARGE SCALE GENOMIC DNA]</scope>
    <source>
        <strain evidence="1 2">CCP-6</strain>
    </source>
</reference>
<dbReference type="OrthoDB" id="9806511at2"/>
<protein>
    <submittedName>
        <fullName evidence="1">DUF2218 domain-containing protein</fullName>
    </submittedName>
</protein>
<organism evidence="1 2">
    <name type="scientific">Rhodovarius crocodyli</name>
    <dbReference type="NCBI Taxonomy" id="1979269"/>
    <lineage>
        <taxon>Bacteria</taxon>
        <taxon>Pseudomonadati</taxon>
        <taxon>Pseudomonadota</taxon>
        <taxon>Alphaproteobacteria</taxon>
        <taxon>Acetobacterales</taxon>
        <taxon>Roseomonadaceae</taxon>
        <taxon>Rhodovarius</taxon>
    </lineage>
</organism>
<dbReference type="Proteomes" id="UP000282957">
    <property type="component" value="Unassembled WGS sequence"/>
</dbReference>
<dbReference type="PIRSF" id="PIRSF028291">
    <property type="entry name" value="UCP028291"/>
    <property type="match status" value="1"/>
</dbReference>
<dbReference type="RefSeq" id="WP_127787291.1">
    <property type="nucleotide sequence ID" value="NZ_SACL01000003.1"/>
</dbReference>
<sequence>MTSAEATVATESPARYLGQLVKHFAHKLPTTLAEDNTAGHIAFPMGPCDLSVRGEALHMRVQAETVDDCAKLQDVVARHLLRFAFRSPPEIAWT</sequence>
<dbReference type="Gene3D" id="3.30.310.50">
    <property type="entry name" value="Alpha-D-phosphohexomutase, C-terminal domain"/>
    <property type="match status" value="1"/>
</dbReference>
<dbReference type="EMBL" id="SACL01000003">
    <property type="protein sequence ID" value="RVT96639.1"/>
    <property type="molecule type" value="Genomic_DNA"/>
</dbReference>
<accession>A0A437MG84</accession>
<evidence type="ECO:0000313" key="2">
    <source>
        <dbReference type="Proteomes" id="UP000282957"/>
    </source>
</evidence>
<gene>
    <name evidence="1" type="ORF">EOD42_09470</name>
</gene>
<dbReference type="InterPro" id="IPR014543">
    <property type="entry name" value="UCP028291"/>
</dbReference>
<proteinExistence type="predicted"/>
<comment type="caution">
    <text evidence="1">The sequence shown here is derived from an EMBL/GenBank/DDBJ whole genome shotgun (WGS) entry which is preliminary data.</text>
</comment>
<evidence type="ECO:0000313" key="1">
    <source>
        <dbReference type="EMBL" id="RVT96639.1"/>
    </source>
</evidence>
<name>A0A437MG84_9PROT</name>
<dbReference type="AlphaFoldDB" id="A0A437MG84"/>